<dbReference type="Gene3D" id="4.10.320.10">
    <property type="entry name" value="E3-binding domain"/>
    <property type="match status" value="1"/>
</dbReference>
<organism evidence="10 11">
    <name type="scientific">Planococcus koreensis</name>
    <dbReference type="NCBI Taxonomy" id="112331"/>
    <lineage>
        <taxon>Bacteria</taxon>
        <taxon>Bacillati</taxon>
        <taxon>Bacillota</taxon>
        <taxon>Bacilli</taxon>
        <taxon>Bacillales</taxon>
        <taxon>Caryophanaceae</taxon>
        <taxon>Planococcus</taxon>
    </lineage>
</organism>
<name>A0A7W8CQP5_9BACL</name>
<dbReference type="OrthoDB" id="9805770at2"/>
<dbReference type="PROSITE" id="PS50968">
    <property type="entry name" value="BIOTINYL_LIPOYL"/>
    <property type="match status" value="1"/>
</dbReference>
<dbReference type="Gene3D" id="2.40.50.100">
    <property type="match status" value="1"/>
</dbReference>
<dbReference type="EC" id="2.3.1.-" evidence="6"/>
<evidence type="ECO:0000256" key="2">
    <source>
        <dbReference type="ARBA" id="ARBA00007317"/>
    </source>
</evidence>
<dbReference type="Proteomes" id="UP000525923">
    <property type="component" value="Unassembled WGS sequence"/>
</dbReference>
<dbReference type="GO" id="GO:0016407">
    <property type="term" value="F:acetyltransferase activity"/>
    <property type="evidence" value="ECO:0007669"/>
    <property type="project" value="TreeGrafter"/>
</dbReference>
<protein>
    <recommendedName>
        <fullName evidence="6">Dihydrolipoamide acetyltransferase component of pyruvate dehydrogenase complex</fullName>
        <ecNumber evidence="6">2.3.1.-</ecNumber>
    </recommendedName>
</protein>
<dbReference type="CDD" id="cd06849">
    <property type="entry name" value="lipoyl_domain"/>
    <property type="match status" value="1"/>
</dbReference>
<dbReference type="InterPro" id="IPR004167">
    <property type="entry name" value="PSBD"/>
</dbReference>
<dbReference type="EMBL" id="JACHHE010000003">
    <property type="protein sequence ID" value="MBB5179811.1"/>
    <property type="molecule type" value="Genomic_DNA"/>
</dbReference>
<dbReference type="GO" id="GO:0005737">
    <property type="term" value="C:cytoplasm"/>
    <property type="evidence" value="ECO:0007669"/>
    <property type="project" value="TreeGrafter"/>
</dbReference>
<dbReference type="AlphaFoldDB" id="A0A7W8CQP5"/>
<feature type="region of interest" description="Disordered" evidence="7">
    <location>
        <begin position="95"/>
        <end position="125"/>
    </location>
</feature>
<comment type="caution">
    <text evidence="10">The sequence shown here is derived from an EMBL/GenBank/DDBJ whole genome shotgun (WGS) entry which is preliminary data.</text>
</comment>
<evidence type="ECO:0000259" key="9">
    <source>
        <dbReference type="PROSITE" id="PS51826"/>
    </source>
</evidence>
<evidence type="ECO:0000256" key="3">
    <source>
        <dbReference type="ARBA" id="ARBA00022679"/>
    </source>
</evidence>
<proteinExistence type="inferred from homology"/>
<dbReference type="InterPro" id="IPR001078">
    <property type="entry name" value="2-oxoacid_DH_actylTfrase"/>
</dbReference>
<feature type="compositionally biased region" description="Basic and acidic residues" evidence="7">
    <location>
        <begin position="116"/>
        <end position="125"/>
    </location>
</feature>
<keyword evidence="3 6" id="KW-0808">Transferase</keyword>
<dbReference type="InterPro" id="IPR036625">
    <property type="entry name" value="E3-bd_dom_sf"/>
</dbReference>
<dbReference type="GO" id="GO:0031405">
    <property type="term" value="F:lipoic acid binding"/>
    <property type="evidence" value="ECO:0007669"/>
    <property type="project" value="TreeGrafter"/>
</dbReference>
<evidence type="ECO:0000313" key="11">
    <source>
        <dbReference type="Proteomes" id="UP000525923"/>
    </source>
</evidence>
<dbReference type="PANTHER" id="PTHR43178">
    <property type="entry name" value="DIHYDROLIPOAMIDE ACETYLTRANSFERASE COMPONENT OF PYRUVATE DEHYDROGENASE COMPLEX"/>
    <property type="match status" value="1"/>
</dbReference>
<dbReference type="SUPFAM" id="SSF51230">
    <property type="entry name" value="Single hybrid motif"/>
    <property type="match status" value="1"/>
</dbReference>
<comment type="similarity">
    <text evidence="2 6">Belongs to the 2-oxoacid dehydrogenase family.</text>
</comment>
<keyword evidence="10" id="KW-0670">Pyruvate</keyword>
<evidence type="ECO:0000256" key="6">
    <source>
        <dbReference type="RuleBase" id="RU003423"/>
    </source>
</evidence>
<dbReference type="SUPFAM" id="SSF52777">
    <property type="entry name" value="CoA-dependent acyltransferases"/>
    <property type="match status" value="1"/>
</dbReference>
<feature type="domain" description="Lipoyl-binding" evidence="8">
    <location>
        <begin position="1"/>
        <end position="76"/>
    </location>
</feature>
<comment type="cofactor">
    <cofactor evidence="1 6">
        <name>(R)-lipoate</name>
        <dbReference type="ChEBI" id="CHEBI:83088"/>
    </cofactor>
</comment>
<dbReference type="Pfam" id="PF02817">
    <property type="entry name" value="E3_binding"/>
    <property type="match status" value="1"/>
</dbReference>
<keyword evidence="5 6" id="KW-0012">Acyltransferase</keyword>
<sequence>MFEVKLPKLRDDVEESLVVVWFVSEGDAVEKGDRLVEVQTEKEVSELDAEESGKVKEIVVNRGESAKVGEVLALIDTEGSPKPNPVKQKAAVKKAEAPDASTGTKPEVQKITKQVSPKEEGTGEEAPKMVRIAPGLRKLARDLDVDLAQVSGTGRNGNITGDDIRKAASPPAEVIAEKVEPEGMIPLSGIRGTIARRMVESLQQSAQLTETAWADVTKLVSKKEKLGDAVGWTALLAKAVAQALSAHPHMNGQIKDNKIELRNEINLGFAVDTELGLQVAVVQESEKVPAAELHAKLVELAGKARGGKLAKTESSGSTFTITSLGGYRVQFFTPIINPPEIAILGIGRIEDHLVLEKGKVRVRKRLPLSLTVDHRAVDGAPAAKFLDELISLLEKPKLFLEKNKE</sequence>
<evidence type="ECO:0000259" key="8">
    <source>
        <dbReference type="PROSITE" id="PS50968"/>
    </source>
</evidence>
<keyword evidence="4 6" id="KW-0450">Lipoyl</keyword>
<dbReference type="InterPro" id="IPR050743">
    <property type="entry name" value="2-oxoacid_DH_E2_comp"/>
</dbReference>
<keyword evidence="11" id="KW-1185">Reference proteome</keyword>
<dbReference type="Pfam" id="PF00198">
    <property type="entry name" value="2-oxoacid_dh"/>
    <property type="match status" value="1"/>
</dbReference>
<dbReference type="Pfam" id="PF00364">
    <property type="entry name" value="Biotin_lipoyl"/>
    <property type="match status" value="1"/>
</dbReference>
<dbReference type="InterPro" id="IPR023213">
    <property type="entry name" value="CAT-like_dom_sf"/>
</dbReference>
<evidence type="ECO:0000313" key="10">
    <source>
        <dbReference type="EMBL" id="MBB5179811.1"/>
    </source>
</evidence>
<dbReference type="InterPro" id="IPR011053">
    <property type="entry name" value="Single_hybrid_motif"/>
</dbReference>
<gene>
    <name evidence="10" type="ORF">HNQ44_001235</name>
</gene>
<dbReference type="PANTHER" id="PTHR43178:SF5">
    <property type="entry name" value="LIPOAMIDE ACYLTRANSFERASE COMPONENT OF BRANCHED-CHAIN ALPHA-KETO ACID DEHYDROGENASE COMPLEX, MITOCHONDRIAL"/>
    <property type="match status" value="1"/>
</dbReference>
<feature type="domain" description="Peripheral subunit-binding (PSBD)" evidence="9">
    <location>
        <begin position="131"/>
        <end position="168"/>
    </location>
</feature>
<reference evidence="10 11" key="1">
    <citation type="submission" date="2020-08" db="EMBL/GenBank/DDBJ databases">
        <title>Genomic Encyclopedia of Type Strains, Phase IV (KMG-IV): sequencing the most valuable type-strain genomes for metagenomic binning, comparative biology and taxonomic classification.</title>
        <authorList>
            <person name="Goeker M."/>
        </authorList>
    </citation>
    <scope>NUCLEOTIDE SEQUENCE [LARGE SCALE GENOMIC DNA]</scope>
    <source>
        <strain evidence="10 11">DSM 15895</strain>
    </source>
</reference>
<dbReference type="RefSeq" id="WP_135503110.1">
    <property type="nucleotide sequence ID" value="NZ_JACHHE010000003.1"/>
</dbReference>
<evidence type="ECO:0000256" key="5">
    <source>
        <dbReference type="ARBA" id="ARBA00023315"/>
    </source>
</evidence>
<dbReference type="SUPFAM" id="SSF47005">
    <property type="entry name" value="Peripheral subunit-binding domain of 2-oxo acid dehydrogenase complex"/>
    <property type="match status" value="1"/>
</dbReference>
<dbReference type="PROSITE" id="PS51826">
    <property type="entry name" value="PSBD"/>
    <property type="match status" value="1"/>
</dbReference>
<evidence type="ECO:0000256" key="7">
    <source>
        <dbReference type="SAM" id="MobiDB-lite"/>
    </source>
</evidence>
<dbReference type="Gene3D" id="3.30.559.10">
    <property type="entry name" value="Chloramphenicol acetyltransferase-like domain"/>
    <property type="match status" value="1"/>
</dbReference>
<dbReference type="InterPro" id="IPR000089">
    <property type="entry name" value="Biotin_lipoyl"/>
</dbReference>
<evidence type="ECO:0000256" key="1">
    <source>
        <dbReference type="ARBA" id="ARBA00001938"/>
    </source>
</evidence>
<evidence type="ECO:0000256" key="4">
    <source>
        <dbReference type="ARBA" id="ARBA00022823"/>
    </source>
</evidence>
<accession>A0A7W8CQP5</accession>